<dbReference type="SUPFAM" id="SSF56349">
    <property type="entry name" value="DNA breaking-rejoining enzymes"/>
    <property type="match status" value="1"/>
</dbReference>
<reference evidence="4 5" key="1">
    <citation type="journal article" date="2015" name="Stand. Genomic Sci.">
        <title>Genomic Encyclopedia of Bacterial and Archaeal Type Strains, Phase III: the genomes of soil and plant-associated and newly described type strains.</title>
        <authorList>
            <person name="Whitman W.B."/>
            <person name="Woyke T."/>
            <person name="Klenk H.P."/>
            <person name="Zhou Y."/>
            <person name="Lilburn T.G."/>
            <person name="Beck B.J."/>
            <person name="De Vos P."/>
            <person name="Vandamme P."/>
            <person name="Eisen J.A."/>
            <person name="Garrity G."/>
            <person name="Hugenholtz P."/>
            <person name="Kyrpides N.C."/>
        </authorList>
    </citation>
    <scope>NUCLEOTIDE SEQUENCE [LARGE SCALE GENOMIC DNA]</scope>
    <source>
        <strain evidence="4 5">CGMCC 1.10948</strain>
    </source>
</reference>
<dbReference type="PROSITE" id="PS51898">
    <property type="entry name" value="TYR_RECOMBINASE"/>
    <property type="match status" value="1"/>
</dbReference>
<dbReference type="Gene3D" id="1.10.443.10">
    <property type="entry name" value="Intergrase catalytic core"/>
    <property type="match status" value="1"/>
</dbReference>
<evidence type="ECO:0000256" key="1">
    <source>
        <dbReference type="ARBA" id="ARBA00023125"/>
    </source>
</evidence>
<evidence type="ECO:0000313" key="4">
    <source>
        <dbReference type="EMBL" id="TWI71317.1"/>
    </source>
</evidence>
<evidence type="ECO:0000256" key="2">
    <source>
        <dbReference type="ARBA" id="ARBA00023172"/>
    </source>
</evidence>
<organism evidence="4 5">
    <name type="scientific">Bradyrhizobium huanghuaihaiense</name>
    <dbReference type="NCBI Taxonomy" id="990078"/>
    <lineage>
        <taxon>Bacteria</taxon>
        <taxon>Pseudomonadati</taxon>
        <taxon>Pseudomonadota</taxon>
        <taxon>Alphaproteobacteria</taxon>
        <taxon>Hyphomicrobiales</taxon>
        <taxon>Nitrobacteraceae</taxon>
        <taxon>Bradyrhizobium</taxon>
    </lineage>
</organism>
<dbReference type="OrthoDB" id="7465727at2"/>
<dbReference type="InterPro" id="IPR010998">
    <property type="entry name" value="Integrase_recombinase_N"/>
</dbReference>
<dbReference type="AlphaFoldDB" id="A0A562RQD5"/>
<dbReference type="GO" id="GO:0015074">
    <property type="term" value="P:DNA integration"/>
    <property type="evidence" value="ECO:0007669"/>
    <property type="project" value="InterPro"/>
</dbReference>
<dbReference type="InterPro" id="IPR011010">
    <property type="entry name" value="DNA_brk_join_enz"/>
</dbReference>
<dbReference type="EMBL" id="VLLA01000006">
    <property type="protein sequence ID" value="TWI71317.1"/>
    <property type="molecule type" value="Genomic_DNA"/>
</dbReference>
<comment type="caution">
    <text evidence="4">The sequence shown here is derived from an EMBL/GenBank/DDBJ whole genome shotgun (WGS) entry which is preliminary data.</text>
</comment>
<sequence length="419" mass="45227">MPKPRKITLETPTARAKLMPRKAGYFVRVAPNIALGYRRNQSGFGTWSVRFADGSASGWLKKFGVADDLEPANNTSVFNYDQALRQARKLARGEADAETEIIATGFAPISLDGALTDYQGDLEARGASIYNASGLRRHLSSQLLGKPVALLDAKELRKWRDGLLAKGLQPSSVVRYCKSLRATLNLAASHDKRIQNADAWKAGLESLPDATVARNVILGDRDVSRFVAAGYRVDAHFGLFVDVLAVTGARPSQAARLLVEDLHGGAKPRLTMPRSAKGGSKNRAARKHERISVPITPALAAKLKQAAKARPGDAPLLLQVIGLPWGGSDDYREDVAAIVAALKLDAKTTLYALRHSSIVRALLRGLPIRLVAAAHDTSVQQIETTYSKYITDHSDDISRAALLHHAPMALADNTLEATG</sequence>
<accession>A0A562RQD5</accession>
<gene>
    <name evidence="4" type="ORF">IQ16_02936</name>
</gene>
<keyword evidence="5" id="KW-1185">Reference proteome</keyword>
<dbReference type="InterPro" id="IPR002104">
    <property type="entry name" value="Integrase_catalytic"/>
</dbReference>
<evidence type="ECO:0000259" key="3">
    <source>
        <dbReference type="PROSITE" id="PS51898"/>
    </source>
</evidence>
<dbReference type="GO" id="GO:0006310">
    <property type="term" value="P:DNA recombination"/>
    <property type="evidence" value="ECO:0007669"/>
    <property type="project" value="UniProtKB-KW"/>
</dbReference>
<dbReference type="Gene3D" id="1.10.150.130">
    <property type="match status" value="1"/>
</dbReference>
<protein>
    <recommendedName>
        <fullName evidence="3">Tyr recombinase domain-containing protein</fullName>
    </recommendedName>
</protein>
<dbReference type="GO" id="GO:0003677">
    <property type="term" value="F:DNA binding"/>
    <property type="evidence" value="ECO:0007669"/>
    <property type="project" value="UniProtKB-KW"/>
</dbReference>
<evidence type="ECO:0000313" key="5">
    <source>
        <dbReference type="Proteomes" id="UP000316291"/>
    </source>
</evidence>
<keyword evidence="2" id="KW-0233">DNA recombination</keyword>
<keyword evidence="1" id="KW-0238">DNA-binding</keyword>
<proteinExistence type="predicted"/>
<dbReference type="InterPro" id="IPR013762">
    <property type="entry name" value="Integrase-like_cat_sf"/>
</dbReference>
<dbReference type="Proteomes" id="UP000316291">
    <property type="component" value="Unassembled WGS sequence"/>
</dbReference>
<name>A0A562RQD5_9BRAD</name>
<feature type="domain" description="Tyr recombinase" evidence="3">
    <location>
        <begin position="213"/>
        <end position="404"/>
    </location>
</feature>